<dbReference type="Proteomes" id="UP001165085">
    <property type="component" value="Unassembled WGS sequence"/>
</dbReference>
<dbReference type="Gene3D" id="3.10.620.30">
    <property type="match status" value="1"/>
</dbReference>
<name>A0A9W7BK85_9STRA</name>
<dbReference type="AlphaFoldDB" id="A0A9W7BK85"/>
<dbReference type="SUPFAM" id="SSF54001">
    <property type="entry name" value="Cysteine proteinases"/>
    <property type="match status" value="1"/>
</dbReference>
<dbReference type="InterPro" id="IPR038765">
    <property type="entry name" value="Papain-like_cys_pep_sf"/>
</dbReference>
<proteinExistence type="predicted"/>
<organism evidence="1 2">
    <name type="scientific">Triparma strigata</name>
    <dbReference type="NCBI Taxonomy" id="1606541"/>
    <lineage>
        <taxon>Eukaryota</taxon>
        <taxon>Sar</taxon>
        <taxon>Stramenopiles</taxon>
        <taxon>Ochrophyta</taxon>
        <taxon>Bolidophyceae</taxon>
        <taxon>Parmales</taxon>
        <taxon>Triparmaceae</taxon>
        <taxon>Triparma</taxon>
    </lineage>
</organism>
<accession>A0A9W7BK85</accession>
<protein>
    <recommendedName>
        <fullName evidence="3">Transglutaminase-like domain-containing protein</fullName>
    </recommendedName>
</protein>
<keyword evidence="2" id="KW-1185">Reference proteome</keyword>
<comment type="caution">
    <text evidence="1">The sequence shown here is derived from an EMBL/GenBank/DDBJ whole genome shotgun (WGS) entry which is preliminary data.</text>
</comment>
<evidence type="ECO:0000313" key="2">
    <source>
        <dbReference type="Proteomes" id="UP001165085"/>
    </source>
</evidence>
<gene>
    <name evidence="1" type="ORF">TrST_g5186</name>
</gene>
<reference evidence="2" key="1">
    <citation type="journal article" date="2023" name="Commun. Biol.">
        <title>Genome analysis of Parmales, the sister group of diatoms, reveals the evolutionary specialization of diatoms from phago-mixotrophs to photoautotrophs.</title>
        <authorList>
            <person name="Ban H."/>
            <person name="Sato S."/>
            <person name="Yoshikawa S."/>
            <person name="Yamada K."/>
            <person name="Nakamura Y."/>
            <person name="Ichinomiya M."/>
            <person name="Sato N."/>
            <person name="Blanc-Mathieu R."/>
            <person name="Endo H."/>
            <person name="Kuwata A."/>
            <person name="Ogata H."/>
        </authorList>
    </citation>
    <scope>NUCLEOTIDE SEQUENCE [LARGE SCALE GENOMIC DNA]</scope>
    <source>
        <strain evidence="2">NIES 3701</strain>
    </source>
</reference>
<sequence>MGLRGLGKRGKGGVENIGKEVRWVVDWDDHVWVEVWEDGDWWHFDPCEGIVGQKLLYEGWGKKPSTVVSFRVPSNDTDVGDSLVEDITMDYTSDSKEEVAKRRKSENLEDAMEKAREILRGE</sequence>
<evidence type="ECO:0008006" key="3">
    <source>
        <dbReference type="Google" id="ProtNLM"/>
    </source>
</evidence>
<dbReference type="EMBL" id="BRXY01000405">
    <property type="protein sequence ID" value="GMH92741.1"/>
    <property type="molecule type" value="Genomic_DNA"/>
</dbReference>
<evidence type="ECO:0000313" key="1">
    <source>
        <dbReference type="EMBL" id="GMH92741.1"/>
    </source>
</evidence>